<dbReference type="EMBL" id="LT598466">
    <property type="protein sequence ID" value="SCU83122.1"/>
    <property type="molecule type" value="Genomic_DNA"/>
</dbReference>
<evidence type="ECO:0000256" key="2">
    <source>
        <dbReference type="ARBA" id="ARBA00006554"/>
    </source>
</evidence>
<comment type="function">
    <text evidence="7">Component of the spindle pole body (SPB) required for insertion of the nascent SPB into the nuclear envelope and for the proper execution of spindle pole body (SPB) duplication. Connects the central plaque of the SPB with the half-bridge. Required for proper localization of CDC5 at the SPB and for proper M-phase progression.</text>
</comment>
<feature type="domain" description="Spindle pole body component Bbp1 C-terminal" evidence="11">
    <location>
        <begin position="228"/>
        <end position="379"/>
    </location>
</feature>
<feature type="compositionally biased region" description="Basic and acidic residues" evidence="9">
    <location>
        <begin position="207"/>
        <end position="218"/>
    </location>
</feature>
<keyword evidence="13" id="KW-1185">Reference proteome</keyword>
<name>A0A1G4J0X4_9SACH</name>
<evidence type="ECO:0000256" key="8">
    <source>
        <dbReference type="SAM" id="Coils"/>
    </source>
</evidence>
<dbReference type="STRING" id="1230905.A0A1G4J0X4"/>
<proteinExistence type="inferred from homology"/>
<evidence type="ECO:0000256" key="7">
    <source>
        <dbReference type="ARBA" id="ARBA00024676"/>
    </source>
</evidence>
<feature type="compositionally biased region" description="Basic and acidic residues" evidence="9">
    <location>
        <begin position="125"/>
        <end position="135"/>
    </location>
</feature>
<feature type="compositionally biased region" description="Basic residues" evidence="9">
    <location>
        <begin position="141"/>
        <end position="150"/>
    </location>
</feature>
<comment type="similarity">
    <text evidence="2">Belongs to the BBP1 family.</text>
</comment>
<comment type="subcellular location">
    <subcellularLocation>
        <location evidence="1">Cytoplasm</location>
        <location evidence="1">Cytoskeleton</location>
        <location evidence="1">Microtubule organizing center</location>
        <location evidence="1">Spindle pole body</location>
    </subcellularLocation>
</comment>
<dbReference type="Pfam" id="PF15271">
    <property type="entry name" value="BBP1_N"/>
    <property type="match status" value="1"/>
</dbReference>
<evidence type="ECO:0000256" key="6">
    <source>
        <dbReference type="ARBA" id="ARBA00023212"/>
    </source>
</evidence>
<evidence type="ECO:0000256" key="3">
    <source>
        <dbReference type="ARBA" id="ARBA00021092"/>
    </source>
</evidence>
<organism evidence="12 13">
    <name type="scientific">Lachancea mirantina</name>
    <dbReference type="NCBI Taxonomy" id="1230905"/>
    <lineage>
        <taxon>Eukaryota</taxon>
        <taxon>Fungi</taxon>
        <taxon>Dikarya</taxon>
        <taxon>Ascomycota</taxon>
        <taxon>Saccharomycotina</taxon>
        <taxon>Saccharomycetes</taxon>
        <taxon>Saccharomycetales</taxon>
        <taxon>Saccharomycetaceae</taxon>
        <taxon>Lachancea</taxon>
    </lineage>
</organism>
<keyword evidence="6" id="KW-0206">Cytoskeleton</keyword>
<evidence type="ECO:0000313" key="13">
    <source>
        <dbReference type="Proteomes" id="UP000191024"/>
    </source>
</evidence>
<dbReference type="InterPro" id="IPR029328">
    <property type="entry name" value="Bbp1_N"/>
</dbReference>
<dbReference type="Proteomes" id="UP000191024">
    <property type="component" value="Chromosome C"/>
</dbReference>
<accession>A0A1G4J0X4</accession>
<evidence type="ECO:0000256" key="4">
    <source>
        <dbReference type="ARBA" id="ARBA00022490"/>
    </source>
</evidence>
<evidence type="ECO:0000256" key="5">
    <source>
        <dbReference type="ARBA" id="ARBA00023054"/>
    </source>
</evidence>
<sequence>MLSNSETDDNTGGLFRWTMDALFGRRVSPSRKYRTFAQDDTNYNLQRDYRAPEPQWDGEPVRARSRANSLSFDGDFLDRYELLPEEEIMDEEERFLGASRTPRGRNNAKLTEEYDLDAPAGFEDPDARLAAREGPTDTFSKRRSRSKKYVRSGADALRFRPPTMDDPLVSTLLDGQRSRVGRNLVDDDPSLRSTLPTSFPGKFPSPAKERRMPQDHLQDPSAKFPAKDYTNKYMELLQQLDANSQLLKGVRRDFVEKRQAHENRDLMYRNKYLGVRQELINELRQSKRLYDNFYTLYNKYKALRKHVNYSTVPEQRVRDLEAQIVDLTIQKATEERKLNERIFKLELRQQELLSQHEKENLRNESRIAELESLLMRTSPMKNYSSVQDAQYLNTVVPGA</sequence>
<evidence type="ECO:0000259" key="10">
    <source>
        <dbReference type="Pfam" id="PF15271"/>
    </source>
</evidence>
<protein>
    <recommendedName>
        <fullName evidence="3">Spindle pole component BBP1</fullName>
    </recommendedName>
</protein>
<evidence type="ECO:0000259" key="11">
    <source>
        <dbReference type="Pfam" id="PF15272"/>
    </source>
</evidence>
<dbReference type="AlphaFoldDB" id="A0A1G4J0X4"/>
<evidence type="ECO:0000256" key="1">
    <source>
        <dbReference type="ARBA" id="ARBA00004317"/>
    </source>
</evidence>
<feature type="coiled-coil region" evidence="8">
    <location>
        <begin position="317"/>
        <end position="373"/>
    </location>
</feature>
<dbReference type="GO" id="GO:0005816">
    <property type="term" value="C:spindle pole body"/>
    <property type="evidence" value="ECO:0007669"/>
    <property type="project" value="UniProtKB-SubCell"/>
</dbReference>
<feature type="domain" description="Spindle pole component Bbp1 N-terminal" evidence="10">
    <location>
        <begin position="10"/>
        <end position="173"/>
    </location>
</feature>
<gene>
    <name evidence="12" type="ORF">LAMI_0C02080G</name>
</gene>
<evidence type="ECO:0000313" key="12">
    <source>
        <dbReference type="EMBL" id="SCU83122.1"/>
    </source>
</evidence>
<dbReference type="InterPro" id="IPR029330">
    <property type="entry name" value="Bbp1_C"/>
</dbReference>
<reference evidence="13" key="1">
    <citation type="submission" date="2016-03" db="EMBL/GenBank/DDBJ databases">
        <authorList>
            <person name="Devillers H."/>
        </authorList>
    </citation>
    <scope>NUCLEOTIDE SEQUENCE [LARGE SCALE GENOMIC DNA]</scope>
</reference>
<feature type="region of interest" description="Disordered" evidence="9">
    <location>
        <begin position="97"/>
        <end position="168"/>
    </location>
</feature>
<feature type="region of interest" description="Disordered" evidence="9">
    <location>
        <begin position="180"/>
        <end position="221"/>
    </location>
</feature>
<dbReference type="OrthoDB" id="4042536at2759"/>
<keyword evidence="5 8" id="KW-0175">Coiled coil</keyword>
<dbReference type="Pfam" id="PF15272">
    <property type="entry name" value="BBP1_C"/>
    <property type="match status" value="1"/>
</dbReference>
<evidence type="ECO:0000256" key="9">
    <source>
        <dbReference type="SAM" id="MobiDB-lite"/>
    </source>
</evidence>
<keyword evidence="4" id="KW-0963">Cytoplasm</keyword>